<reference evidence="1" key="2">
    <citation type="submission" date="2022-06" db="UniProtKB">
        <authorList>
            <consortium name="EnsemblMetazoa"/>
        </authorList>
    </citation>
    <scope>IDENTIFICATION</scope>
    <source>
        <strain evidence="1">DF5081</strain>
    </source>
</reference>
<protein>
    <submittedName>
        <fullName evidence="1">Uncharacterized protein</fullName>
    </submittedName>
</protein>
<name>A0A8R1HTZ9_CAEJA</name>
<proteinExistence type="predicted"/>
<sequence length="138" mass="16077">CFFFYCCYFLSAPRQRLALQQHQTPLQPLPVIRLLQQATVLQHPHLLLTPHLIHLLVLQLIHLHPLPLQVHLTPLLHRHLLLRLPVHRLPVLLRLALQHVLIQVLHAPRGMPMDTVQIASTLMPRENNIARRLVDFVD</sequence>
<organism evidence="1 2">
    <name type="scientific">Caenorhabditis japonica</name>
    <dbReference type="NCBI Taxonomy" id="281687"/>
    <lineage>
        <taxon>Eukaryota</taxon>
        <taxon>Metazoa</taxon>
        <taxon>Ecdysozoa</taxon>
        <taxon>Nematoda</taxon>
        <taxon>Chromadorea</taxon>
        <taxon>Rhabditida</taxon>
        <taxon>Rhabditina</taxon>
        <taxon>Rhabditomorpha</taxon>
        <taxon>Rhabditoidea</taxon>
        <taxon>Rhabditidae</taxon>
        <taxon>Peloderinae</taxon>
        <taxon>Caenorhabditis</taxon>
    </lineage>
</organism>
<dbReference type="Proteomes" id="UP000005237">
    <property type="component" value="Unassembled WGS sequence"/>
</dbReference>
<keyword evidence="2" id="KW-1185">Reference proteome</keyword>
<accession>A0A8R1HTZ9</accession>
<dbReference type="AlphaFoldDB" id="A0A8R1HTZ9"/>
<reference evidence="2" key="1">
    <citation type="submission" date="2010-08" db="EMBL/GenBank/DDBJ databases">
        <authorList>
            <consortium name="Caenorhabditis japonica Sequencing Consortium"/>
            <person name="Wilson R.K."/>
        </authorList>
    </citation>
    <scope>NUCLEOTIDE SEQUENCE [LARGE SCALE GENOMIC DNA]</scope>
    <source>
        <strain evidence="2">DF5081</strain>
    </source>
</reference>
<evidence type="ECO:0000313" key="2">
    <source>
        <dbReference type="Proteomes" id="UP000005237"/>
    </source>
</evidence>
<evidence type="ECO:0000313" key="1">
    <source>
        <dbReference type="EnsemblMetazoa" id="CJA08793.1"/>
    </source>
</evidence>
<dbReference type="EnsemblMetazoa" id="CJA08793.1">
    <property type="protein sequence ID" value="CJA08793.1"/>
    <property type="gene ID" value="WBGene00127996"/>
</dbReference>